<evidence type="ECO:0000313" key="9">
    <source>
        <dbReference type="EMBL" id="GCC51186.1"/>
    </source>
</evidence>
<dbReference type="AlphaFoldDB" id="A0A401U8I3"/>
<evidence type="ECO:0000259" key="7">
    <source>
        <dbReference type="Pfam" id="PF02016"/>
    </source>
</evidence>
<evidence type="ECO:0000256" key="1">
    <source>
        <dbReference type="ARBA" id="ARBA00010233"/>
    </source>
</evidence>
<dbReference type="Proteomes" id="UP000288227">
    <property type="component" value="Unassembled WGS sequence"/>
</dbReference>
<dbReference type="PANTHER" id="PTHR30237:SF2">
    <property type="entry name" value="MUREIN TETRAPEPTIDE CARBOXYPEPTIDASE"/>
    <property type="match status" value="1"/>
</dbReference>
<dbReference type="InterPro" id="IPR027478">
    <property type="entry name" value="LdcA_N"/>
</dbReference>
<dbReference type="Gene3D" id="3.50.30.60">
    <property type="entry name" value="LD-carboxypeptidase A C-terminal domain-like"/>
    <property type="match status" value="1"/>
</dbReference>
<dbReference type="EMBL" id="BHXQ01000002">
    <property type="protein sequence ID" value="GCC51186.1"/>
    <property type="molecule type" value="Genomic_DNA"/>
</dbReference>
<keyword evidence="4" id="KW-0378">Hydrolase</keyword>
<dbReference type="InterPro" id="IPR027461">
    <property type="entry name" value="Carboxypeptidase_A_C_sf"/>
</dbReference>
<evidence type="ECO:0000259" key="8">
    <source>
        <dbReference type="Pfam" id="PF17676"/>
    </source>
</evidence>
<dbReference type="SUPFAM" id="SSF141986">
    <property type="entry name" value="LD-carboxypeptidase A C-terminal domain-like"/>
    <property type="match status" value="1"/>
</dbReference>
<dbReference type="CDD" id="cd07025">
    <property type="entry name" value="Peptidase_S66"/>
    <property type="match status" value="1"/>
</dbReference>
<proteinExistence type="inferred from homology"/>
<dbReference type="InterPro" id="IPR040921">
    <property type="entry name" value="Peptidase_S66C"/>
</dbReference>
<dbReference type="SUPFAM" id="SSF52317">
    <property type="entry name" value="Class I glutamine amidotransferase-like"/>
    <property type="match status" value="1"/>
</dbReference>
<dbReference type="InterPro" id="IPR040449">
    <property type="entry name" value="Peptidase_S66_N"/>
</dbReference>
<name>A0A401U8I3_9BACT</name>
<comment type="similarity">
    <text evidence="1">Belongs to the peptidase S66 family.</text>
</comment>
<dbReference type="OrthoDB" id="9807329at2"/>
<feature type="domain" description="LD-carboxypeptidase N-terminal" evidence="7">
    <location>
        <begin position="13"/>
        <end position="128"/>
    </location>
</feature>
<comment type="caution">
    <text evidence="9">The sequence shown here is derived from an EMBL/GenBank/DDBJ whole genome shotgun (WGS) entry which is preliminary data.</text>
</comment>
<accession>A0A401U8I3</accession>
<dbReference type="RefSeq" id="WP_127121822.1">
    <property type="nucleotide sequence ID" value="NZ_BHXQ01000002.1"/>
</dbReference>
<dbReference type="Gene3D" id="3.40.50.10740">
    <property type="entry name" value="Class I glutamine amidotransferase-like"/>
    <property type="match status" value="1"/>
</dbReference>
<dbReference type="InterPro" id="IPR003507">
    <property type="entry name" value="S66_fam"/>
</dbReference>
<dbReference type="Pfam" id="PF17676">
    <property type="entry name" value="Peptidase_S66C"/>
    <property type="match status" value="1"/>
</dbReference>
<feature type="active site" description="Charge relay system" evidence="6">
    <location>
        <position position="273"/>
    </location>
</feature>
<evidence type="ECO:0000256" key="6">
    <source>
        <dbReference type="PIRSR" id="PIRSR028757-1"/>
    </source>
</evidence>
<evidence type="ECO:0000256" key="5">
    <source>
        <dbReference type="ARBA" id="ARBA00022825"/>
    </source>
</evidence>
<feature type="active site" description="Charge relay system" evidence="6">
    <location>
        <position position="203"/>
    </location>
</feature>
<dbReference type="InterPro" id="IPR029062">
    <property type="entry name" value="Class_I_gatase-like"/>
</dbReference>
<reference evidence="9 10" key="1">
    <citation type="submission" date="2018-11" db="EMBL/GenBank/DDBJ databases">
        <title>Chryseotalea sanarue gen. nov., sp., nov., a member of the family Cytophagaceae, isolated from a brackish lake in Hamamatsu Japan.</title>
        <authorList>
            <person name="Maejima Y."/>
            <person name="Iino T."/>
            <person name="Muraguchi Y."/>
            <person name="Fukuda K."/>
            <person name="Ohkuma M."/>
            <person name="Moriuchi R."/>
            <person name="Dohra H."/>
            <person name="Kimbara K."/>
            <person name="Shintani M."/>
        </authorList>
    </citation>
    <scope>NUCLEOTIDE SEQUENCE [LARGE SCALE GENOMIC DNA]</scope>
    <source>
        <strain evidence="9 10">Ys</strain>
    </source>
</reference>
<protein>
    <submittedName>
        <fullName evidence="9">LD-carboxypeptidase</fullName>
    </submittedName>
</protein>
<keyword evidence="5" id="KW-0720">Serine protease</keyword>
<evidence type="ECO:0000313" key="10">
    <source>
        <dbReference type="Proteomes" id="UP000288227"/>
    </source>
</evidence>
<dbReference type="PIRSF" id="PIRSF028757">
    <property type="entry name" value="LD-carboxypeptidase"/>
    <property type="match status" value="1"/>
</dbReference>
<organism evidence="9 10">
    <name type="scientific">Chryseotalea sanaruensis</name>
    <dbReference type="NCBI Taxonomy" id="2482724"/>
    <lineage>
        <taxon>Bacteria</taxon>
        <taxon>Pseudomonadati</taxon>
        <taxon>Bacteroidota</taxon>
        <taxon>Cytophagia</taxon>
        <taxon>Cytophagales</taxon>
        <taxon>Chryseotaleaceae</taxon>
        <taxon>Chryseotalea</taxon>
    </lineage>
</organism>
<keyword evidence="3" id="KW-0645">Protease</keyword>
<evidence type="ECO:0000256" key="3">
    <source>
        <dbReference type="ARBA" id="ARBA00022670"/>
    </source>
</evidence>
<sequence length="306" mass="34280">MIQPPALKQGDSVGIVAPARKIDSMLIDTAKAMLESWGLKVEIGQHIFVDDHSYFSASDEKRIHDFQTFLNAEHIRAIICARGGYGSTRIIDRLDFSNFLQRPKWITGYSDITALHLMLQSIQVQSMHSTVPALFTKPDADLSVAYLKNMLFGERPTIQVKADEKNRLGLANGRLIGGNLSLLVDSLGTSSEIDTSGKILIIEDVGEHYYRLDRMMVQLRRSNKLKNLSGLVAGYFTDIKESVLPFNETVKDIILNHTKEYNFPVAFNFPIGHEEPNLPFVEGANAMLVVNEQEASLSYKKELINP</sequence>
<dbReference type="GO" id="GO:0008236">
    <property type="term" value="F:serine-type peptidase activity"/>
    <property type="evidence" value="ECO:0007669"/>
    <property type="project" value="UniProtKB-KW"/>
</dbReference>
<keyword evidence="2 9" id="KW-0121">Carboxypeptidase</keyword>
<dbReference type="PANTHER" id="PTHR30237">
    <property type="entry name" value="MURAMOYLTETRAPEPTIDE CARBOXYPEPTIDASE"/>
    <property type="match status" value="1"/>
</dbReference>
<dbReference type="GO" id="GO:0004180">
    <property type="term" value="F:carboxypeptidase activity"/>
    <property type="evidence" value="ECO:0007669"/>
    <property type="project" value="UniProtKB-KW"/>
</dbReference>
<feature type="domain" description="LD-carboxypeptidase C-terminal" evidence="8">
    <location>
        <begin position="172"/>
        <end position="287"/>
    </location>
</feature>
<gene>
    <name evidence="9" type="ORF">SanaruYs_14060</name>
</gene>
<feature type="active site" description="Nucleophile" evidence="6">
    <location>
        <position position="110"/>
    </location>
</feature>
<keyword evidence="10" id="KW-1185">Reference proteome</keyword>
<dbReference type="GO" id="GO:0006508">
    <property type="term" value="P:proteolysis"/>
    <property type="evidence" value="ECO:0007669"/>
    <property type="project" value="UniProtKB-KW"/>
</dbReference>
<evidence type="ECO:0000256" key="2">
    <source>
        <dbReference type="ARBA" id="ARBA00022645"/>
    </source>
</evidence>
<evidence type="ECO:0000256" key="4">
    <source>
        <dbReference type="ARBA" id="ARBA00022801"/>
    </source>
</evidence>
<dbReference type="Pfam" id="PF02016">
    <property type="entry name" value="Peptidase_S66"/>
    <property type="match status" value="1"/>
</dbReference>